<dbReference type="Gene3D" id="3.60.21.10">
    <property type="match status" value="2"/>
</dbReference>
<reference evidence="2" key="1">
    <citation type="submission" date="2016-10" db="EMBL/GenBank/DDBJ databases">
        <authorList>
            <person name="de Groot N.N."/>
        </authorList>
    </citation>
    <scope>NUCLEOTIDE SEQUENCE</scope>
</reference>
<dbReference type="InterPro" id="IPR029052">
    <property type="entry name" value="Metallo-depent_PP-like"/>
</dbReference>
<accession>A0A1W1CGQ1</accession>
<dbReference type="EMBL" id="FPHJ01000045">
    <property type="protein sequence ID" value="SFV64871.1"/>
    <property type="molecule type" value="Genomic_DNA"/>
</dbReference>
<evidence type="ECO:0000313" key="2">
    <source>
        <dbReference type="EMBL" id="SFV64871.1"/>
    </source>
</evidence>
<dbReference type="PANTHER" id="PTHR12905:SF0">
    <property type="entry name" value="CALCINEURIN-LIKE PHOSPHOESTERASE DOMAIN-CONTAINING PROTEIN"/>
    <property type="match status" value="1"/>
</dbReference>
<protein>
    <submittedName>
        <fullName evidence="2">Bll0856 protein</fullName>
    </submittedName>
</protein>
<organism evidence="2">
    <name type="scientific">hydrothermal vent metagenome</name>
    <dbReference type="NCBI Taxonomy" id="652676"/>
    <lineage>
        <taxon>unclassified sequences</taxon>
        <taxon>metagenomes</taxon>
        <taxon>ecological metagenomes</taxon>
    </lineage>
</organism>
<proteinExistence type="predicted"/>
<evidence type="ECO:0000259" key="1">
    <source>
        <dbReference type="Pfam" id="PF00149"/>
    </source>
</evidence>
<dbReference type="Pfam" id="PF00149">
    <property type="entry name" value="Metallophos"/>
    <property type="match status" value="1"/>
</dbReference>
<dbReference type="SUPFAM" id="SSF56300">
    <property type="entry name" value="Metallo-dependent phosphatases"/>
    <property type="match status" value="1"/>
</dbReference>
<dbReference type="AlphaFoldDB" id="A0A1W1CGQ1"/>
<dbReference type="InterPro" id="IPR004843">
    <property type="entry name" value="Calcineurin-like_PHP"/>
</dbReference>
<dbReference type="InterPro" id="IPR051693">
    <property type="entry name" value="UPF0046_metallophosphoest"/>
</dbReference>
<dbReference type="GO" id="GO:0016787">
    <property type="term" value="F:hydrolase activity"/>
    <property type="evidence" value="ECO:0007669"/>
    <property type="project" value="InterPro"/>
</dbReference>
<sequence length="196" mass="22713">MNIWITTDLHFKKSQFEFLVENQDKYDILTINGDLLNQRIDFEKQTKWINSLFRKIKKPVFICSGNHDLDAEMEFNWLYGDNLILDNKIKTINGIKFGVVPFMGADFSKFYDCDILLYHIPPKNTKTATLKTGMDLGCDEVYQALKHKIIKPKYLLCGHLHTTLSKEDTINQTKIINPNAKPNAQDPLVYELNIKG</sequence>
<name>A0A1W1CGQ1_9ZZZZ</name>
<feature type="domain" description="Calcineurin-like phosphoesterase" evidence="1">
    <location>
        <begin position="1"/>
        <end position="162"/>
    </location>
</feature>
<dbReference type="PANTHER" id="PTHR12905">
    <property type="entry name" value="METALLOPHOSPHOESTERASE"/>
    <property type="match status" value="1"/>
</dbReference>
<gene>
    <name evidence="2" type="ORF">MNB_SUP05-5-986</name>
</gene>